<keyword evidence="3" id="KW-1185">Reference proteome</keyword>
<dbReference type="Proteomes" id="UP000314294">
    <property type="component" value="Unassembled WGS sequence"/>
</dbReference>
<comment type="caution">
    <text evidence="2">The sequence shown here is derived from an EMBL/GenBank/DDBJ whole genome shotgun (WGS) entry which is preliminary data.</text>
</comment>
<evidence type="ECO:0000256" key="1">
    <source>
        <dbReference type="SAM" id="MobiDB-lite"/>
    </source>
</evidence>
<feature type="compositionally biased region" description="Basic and acidic residues" evidence="1">
    <location>
        <begin position="61"/>
        <end position="76"/>
    </location>
</feature>
<accession>A0A4Z2GNC4</accession>
<dbReference type="EMBL" id="SRLO01000490">
    <property type="protein sequence ID" value="TNN54244.1"/>
    <property type="molecule type" value="Genomic_DNA"/>
</dbReference>
<reference evidence="2 3" key="1">
    <citation type="submission" date="2019-03" db="EMBL/GenBank/DDBJ databases">
        <title>First draft genome of Liparis tanakae, snailfish: a comprehensive survey of snailfish specific genes.</title>
        <authorList>
            <person name="Kim W."/>
            <person name="Song I."/>
            <person name="Jeong J.-H."/>
            <person name="Kim D."/>
            <person name="Kim S."/>
            <person name="Ryu S."/>
            <person name="Song J.Y."/>
            <person name="Lee S.K."/>
        </authorList>
    </citation>
    <scope>NUCLEOTIDE SEQUENCE [LARGE SCALE GENOMIC DNA]</scope>
    <source>
        <tissue evidence="2">Muscle</tissue>
    </source>
</reference>
<feature type="region of interest" description="Disordered" evidence="1">
    <location>
        <begin position="58"/>
        <end position="86"/>
    </location>
</feature>
<protein>
    <submittedName>
        <fullName evidence="2">Uncharacterized protein</fullName>
    </submittedName>
</protein>
<gene>
    <name evidence="2" type="ORF">EYF80_035544</name>
</gene>
<sequence>MKKRTTAAIHCPCDLSVIRLNSAPYQQIPAPLSPSPPRPWSLLAACVAHIIKLQVLVRGQDSNHRSTDPKTTDPSKESLTSGAESGAILQAATCRRVRSTRTHMQQHRWSFLP</sequence>
<evidence type="ECO:0000313" key="3">
    <source>
        <dbReference type="Proteomes" id="UP000314294"/>
    </source>
</evidence>
<evidence type="ECO:0000313" key="2">
    <source>
        <dbReference type="EMBL" id="TNN54244.1"/>
    </source>
</evidence>
<organism evidence="2 3">
    <name type="scientific">Liparis tanakae</name>
    <name type="common">Tanaka's snailfish</name>
    <dbReference type="NCBI Taxonomy" id="230148"/>
    <lineage>
        <taxon>Eukaryota</taxon>
        <taxon>Metazoa</taxon>
        <taxon>Chordata</taxon>
        <taxon>Craniata</taxon>
        <taxon>Vertebrata</taxon>
        <taxon>Euteleostomi</taxon>
        <taxon>Actinopterygii</taxon>
        <taxon>Neopterygii</taxon>
        <taxon>Teleostei</taxon>
        <taxon>Neoteleostei</taxon>
        <taxon>Acanthomorphata</taxon>
        <taxon>Eupercaria</taxon>
        <taxon>Perciformes</taxon>
        <taxon>Cottioidei</taxon>
        <taxon>Cottales</taxon>
        <taxon>Liparidae</taxon>
        <taxon>Liparis</taxon>
    </lineage>
</organism>
<proteinExistence type="predicted"/>
<name>A0A4Z2GNC4_9TELE</name>
<dbReference type="AlphaFoldDB" id="A0A4Z2GNC4"/>